<dbReference type="OMA" id="VANHIEE"/>
<accession>A0A103XGB9</accession>
<evidence type="ECO:0000256" key="1">
    <source>
        <dbReference type="SAM" id="SignalP"/>
    </source>
</evidence>
<evidence type="ECO:0000313" key="2">
    <source>
        <dbReference type="EMBL" id="KVH90152.1"/>
    </source>
</evidence>
<feature type="signal peptide" evidence="1">
    <location>
        <begin position="1"/>
        <end position="17"/>
    </location>
</feature>
<dbReference type="OrthoDB" id="2012160at2759"/>
<reference evidence="2 3" key="1">
    <citation type="journal article" date="2016" name="Sci. Rep.">
        <title>The genome sequence of the outbreeding globe artichoke constructed de novo incorporating a phase-aware low-pass sequencing strategy of F1 progeny.</title>
        <authorList>
            <person name="Scaglione D."/>
            <person name="Reyes-Chin-Wo S."/>
            <person name="Acquadro A."/>
            <person name="Froenicke L."/>
            <person name="Portis E."/>
            <person name="Beitel C."/>
            <person name="Tirone M."/>
            <person name="Mauro R."/>
            <person name="Lo Monaco A."/>
            <person name="Mauromicale G."/>
            <person name="Faccioli P."/>
            <person name="Cattivelli L."/>
            <person name="Rieseberg L."/>
            <person name="Michelmore R."/>
            <person name="Lanteri S."/>
        </authorList>
    </citation>
    <scope>NUCLEOTIDE SEQUENCE [LARGE SCALE GENOMIC DNA]</scope>
    <source>
        <strain evidence="2">2C</strain>
    </source>
</reference>
<evidence type="ECO:0008006" key="4">
    <source>
        <dbReference type="Google" id="ProtNLM"/>
    </source>
</evidence>
<proteinExistence type="predicted"/>
<dbReference type="Gramene" id="KVH90152">
    <property type="protein sequence ID" value="KVH90152"/>
    <property type="gene ID" value="Ccrd_007830"/>
</dbReference>
<keyword evidence="3" id="KW-1185">Reference proteome</keyword>
<dbReference type="STRING" id="59895.A0A103XGB9"/>
<dbReference type="PANTHER" id="PTHR33528">
    <property type="entry name" value="OS07G0239500 PROTEIN"/>
    <property type="match status" value="1"/>
</dbReference>
<dbReference type="PANTHER" id="PTHR33528:SF14">
    <property type="entry name" value="SOLUTE CARRIER FAMILY 35 MEMBER A4"/>
    <property type="match status" value="1"/>
</dbReference>
<dbReference type="AlphaFoldDB" id="A0A103XGB9"/>
<dbReference type="Pfam" id="PF15054">
    <property type="entry name" value="DUF4535"/>
    <property type="match status" value="1"/>
</dbReference>
<dbReference type="EMBL" id="LEKV01005115">
    <property type="protein sequence ID" value="KVH90152.1"/>
    <property type="molecule type" value="Genomic_DNA"/>
</dbReference>
<sequence length="56" mass="6381">MGIIRSSLTFMLGTAFGIYVAQNYDVPNVHKLYKTGVVMAKHYEENYRKPKGRGDD</sequence>
<gene>
    <name evidence="2" type="ORF">Ccrd_007830</name>
</gene>
<feature type="chain" id="PRO_5007118773" description="NADH-ubiquinone reductase complex 1 MLRQ subunit" evidence="1">
    <location>
        <begin position="18"/>
        <end position="56"/>
    </location>
</feature>
<comment type="caution">
    <text evidence="2">The sequence shown here is derived from an EMBL/GenBank/DDBJ whole genome shotgun (WGS) entry which is preliminary data.</text>
</comment>
<organism evidence="2 3">
    <name type="scientific">Cynara cardunculus var. scolymus</name>
    <name type="common">Globe artichoke</name>
    <name type="synonym">Cynara scolymus</name>
    <dbReference type="NCBI Taxonomy" id="59895"/>
    <lineage>
        <taxon>Eukaryota</taxon>
        <taxon>Viridiplantae</taxon>
        <taxon>Streptophyta</taxon>
        <taxon>Embryophyta</taxon>
        <taxon>Tracheophyta</taxon>
        <taxon>Spermatophyta</taxon>
        <taxon>Magnoliopsida</taxon>
        <taxon>eudicotyledons</taxon>
        <taxon>Gunneridae</taxon>
        <taxon>Pentapetalae</taxon>
        <taxon>asterids</taxon>
        <taxon>campanulids</taxon>
        <taxon>Asterales</taxon>
        <taxon>Asteraceae</taxon>
        <taxon>Carduoideae</taxon>
        <taxon>Cardueae</taxon>
        <taxon>Carduinae</taxon>
        <taxon>Cynara</taxon>
    </lineage>
</organism>
<evidence type="ECO:0000313" key="3">
    <source>
        <dbReference type="Proteomes" id="UP000243975"/>
    </source>
</evidence>
<name>A0A103XGB9_CYNCS</name>
<dbReference type="InterPro" id="IPR027854">
    <property type="entry name" value="STMP1"/>
</dbReference>
<protein>
    <recommendedName>
        <fullName evidence="4">NADH-ubiquinone reductase complex 1 MLRQ subunit</fullName>
    </recommendedName>
</protein>
<dbReference type="Proteomes" id="UP000243975">
    <property type="component" value="Unassembled WGS sequence"/>
</dbReference>
<keyword evidence="1" id="KW-0732">Signal</keyword>